<organism evidence="2 3">
    <name type="scientific">Setaria viridis</name>
    <name type="common">Green bristlegrass</name>
    <name type="synonym">Setaria italica subsp. viridis</name>
    <dbReference type="NCBI Taxonomy" id="4556"/>
    <lineage>
        <taxon>Eukaryota</taxon>
        <taxon>Viridiplantae</taxon>
        <taxon>Streptophyta</taxon>
        <taxon>Embryophyta</taxon>
        <taxon>Tracheophyta</taxon>
        <taxon>Spermatophyta</taxon>
        <taxon>Magnoliopsida</taxon>
        <taxon>Liliopsida</taxon>
        <taxon>Poales</taxon>
        <taxon>Poaceae</taxon>
        <taxon>PACMAD clade</taxon>
        <taxon>Panicoideae</taxon>
        <taxon>Panicodae</taxon>
        <taxon>Paniceae</taxon>
        <taxon>Cenchrinae</taxon>
        <taxon>Setaria</taxon>
    </lineage>
</organism>
<evidence type="ECO:0000256" key="1">
    <source>
        <dbReference type="SAM" id="MobiDB-lite"/>
    </source>
</evidence>
<accession>A0A4U6UBN5</accession>
<proteinExistence type="predicted"/>
<gene>
    <name evidence="2" type="ORF">SEVIR_5G095500v2</name>
</gene>
<evidence type="ECO:0000313" key="2">
    <source>
        <dbReference type="EMBL" id="TKW13361.1"/>
    </source>
</evidence>
<evidence type="ECO:0000313" key="3">
    <source>
        <dbReference type="Proteomes" id="UP000298652"/>
    </source>
</evidence>
<feature type="region of interest" description="Disordered" evidence="1">
    <location>
        <begin position="17"/>
        <end position="45"/>
    </location>
</feature>
<dbReference type="Proteomes" id="UP000298652">
    <property type="component" value="Chromosome 5"/>
</dbReference>
<dbReference type="EMBL" id="CM016556">
    <property type="protein sequence ID" value="TKW13361.1"/>
    <property type="molecule type" value="Genomic_DNA"/>
</dbReference>
<protein>
    <submittedName>
        <fullName evidence="2">Uncharacterized protein</fullName>
    </submittedName>
</protein>
<reference evidence="2" key="1">
    <citation type="submission" date="2019-03" db="EMBL/GenBank/DDBJ databases">
        <title>WGS assembly of Setaria viridis.</title>
        <authorList>
            <person name="Huang P."/>
            <person name="Jenkins J."/>
            <person name="Grimwood J."/>
            <person name="Barry K."/>
            <person name="Healey A."/>
            <person name="Mamidi S."/>
            <person name="Sreedasyam A."/>
            <person name="Shu S."/>
            <person name="Feldman M."/>
            <person name="Wu J."/>
            <person name="Yu Y."/>
            <person name="Chen C."/>
            <person name="Johnson J."/>
            <person name="Rokhsar D."/>
            <person name="Baxter I."/>
            <person name="Schmutz J."/>
            <person name="Brutnell T."/>
            <person name="Kellogg E."/>
        </authorList>
    </citation>
    <scope>NUCLEOTIDE SEQUENCE [LARGE SCALE GENOMIC DNA]</scope>
</reference>
<sequence length="143" mass="15234">MSKCLVDFQISQAARASVTSRARKSVPGSPRIQISPRARQNRSPARLIYSAAPQPAHSPFLSIQNCPRARQAPRTAPYRRRRRDGAPLLLLLSSLYSAVAGQHCEAPPPTPRATTAGGGSSSTPTATVLPTEAVKICKSATCM</sequence>
<name>A0A4U6UBN5_SETVI</name>
<dbReference type="Gramene" id="TKW13361">
    <property type="protein sequence ID" value="TKW13361"/>
    <property type="gene ID" value="SEVIR_5G095500v2"/>
</dbReference>
<keyword evidence="3" id="KW-1185">Reference proteome</keyword>
<feature type="region of interest" description="Disordered" evidence="1">
    <location>
        <begin position="103"/>
        <end position="126"/>
    </location>
</feature>
<dbReference type="AlphaFoldDB" id="A0A4U6UBN5"/>